<protein>
    <submittedName>
        <fullName evidence="1">Uncharacterized protein</fullName>
    </submittedName>
</protein>
<evidence type="ECO:0000313" key="2">
    <source>
        <dbReference type="Proteomes" id="UP000799755"/>
    </source>
</evidence>
<gene>
    <name evidence="1" type="ORF">BDR25DRAFT_296139</name>
</gene>
<proteinExistence type="predicted"/>
<name>A0ACB6QDB7_9PLEO</name>
<evidence type="ECO:0000313" key="1">
    <source>
        <dbReference type="EMBL" id="KAF2464943.1"/>
    </source>
</evidence>
<dbReference type="Proteomes" id="UP000799755">
    <property type="component" value="Unassembled WGS sequence"/>
</dbReference>
<dbReference type="EMBL" id="MU003533">
    <property type="protein sequence ID" value="KAF2464943.1"/>
    <property type="molecule type" value="Genomic_DNA"/>
</dbReference>
<organism evidence="1 2">
    <name type="scientific">Lindgomyces ingoldianus</name>
    <dbReference type="NCBI Taxonomy" id="673940"/>
    <lineage>
        <taxon>Eukaryota</taxon>
        <taxon>Fungi</taxon>
        <taxon>Dikarya</taxon>
        <taxon>Ascomycota</taxon>
        <taxon>Pezizomycotina</taxon>
        <taxon>Dothideomycetes</taxon>
        <taxon>Pleosporomycetidae</taxon>
        <taxon>Pleosporales</taxon>
        <taxon>Lindgomycetaceae</taxon>
        <taxon>Lindgomyces</taxon>
    </lineage>
</organism>
<accession>A0ACB6QDB7</accession>
<sequence length="397" mass="45320">MRFLTRLHVVIVVAITGVLYLTWMLPSSHISTRIQKVWEGSSHRLVVFGDDWSDNSEYRISPPPKSTTQNRDPDRGEIWTEVVCRELACDFIDNFARSKPTNLNMPTVGSVVSSDIYANATTETNRQTLALFDFEAQVQQFINFEKQKLLIPGRFRKTESTVFTVFFGIWDLLEYSTLDKAEAIYAIDRSIEELFHNLNLLRDHINESIKVVIPKVVDVTFLPRFQMRKNESTNDFAQDQHQSIFLWTYWNTALSQTAVAWSGGDIFMPDLNGIVMNQVRAKQLYSKHISDAFGFGKQTPLFDEVERPCLTPKTENDPVHTADIEKCFEPVRYLFWDDIHVSGPAHKLIGVEAARLVRRNSTINVDARDPADNGSGTSQKDGKKGTADFELKFPPGY</sequence>
<comment type="caution">
    <text evidence="1">The sequence shown here is derived from an EMBL/GenBank/DDBJ whole genome shotgun (WGS) entry which is preliminary data.</text>
</comment>
<reference evidence="1" key="1">
    <citation type="journal article" date="2020" name="Stud. Mycol.">
        <title>101 Dothideomycetes genomes: a test case for predicting lifestyles and emergence of pathogens.</title>
        <authorList>
            <person name="Haridas S."/>
            <person name="Albert R."/>
            <person name="Binder M."/>
            <person name="Bloem J."/>
            <person name="Labutti K."/>
            <person name="Salamov A."/>
            <person name="Andreopoulos B."/>
            <person name="Baker S."/>
            <person name="Barry K."/>
            <person name="Bills G."/>
            <person name="Bluhm B."/>
            <person name="Cannon C."/>
            <person name="Castanera R."/>
            <person name="Culley D."/>
            <person name="Daum C."/>
            <person name="Ezra D."/>
            <person name="Gonzalez J."/>
            <person name="Henrissat B."/>
            <person name="Kuo A."/>
            <person name="Liang C."/>
            <person name="Lipzen A."/>
            <person name="Lutzoni F."/>
            <person name="Magnuson J."/>
            <person name="Mondo S."/>
            <person name="Nolan M."/>
            <person name="Ohm R."/>
            <person name="Pangilinan J."/>
            <person name="Park H.-J."/>
            <person name="Ramirez L."/>
            <person name="Alfaro M."/>
            <person name="Sun H."/>
            <person name="Tritt A."/>
            <person name="Yoshinaga Y."/>
            <person name="Zwiers L.-H."/>
            <person name="Turgeon B."/>
            <person name="Goodwin S."/>
            <person name="Spatafora J."/>
            <person name="Crous P."/>
            <person name="Grigoriev I."/>
        </authorList>
    </citation>
    <scope>NUCLEOTIDE SEQUENCE</scope>
    <source>
        <strain evidence="1">ATCC 200398</strain>
    </source>
</reference>
<keyword evidence="2" id="KW-1185">Reference proteome</keyword>